<reference evidence="2 3" key="1">
    <citation type="submission" date="2024-01" db="EMBL/GenBank/DDBJ databases">
        <title>A draft genome for a cacao thread blight-causing isolate of Paramarasmius palmivorus.</title>
        <authorList>
            <person name="Baruah I.K."/>
            <person name="Bukari Y."/>
            <person name="Amoako-Attah I."/>
            <person name="Meinhardt L.W."/>
            <person name="Bailey B.A."/>
            <person name="Cohen S.P."/>
        </authorList>
    </citation>
    <scope>NUCLEOTIDE SEQUENCE [LARGE SCALE GENOMIC DNA]</scope>
    <source>
        <strain evidence="2 3">GH-12</strain>
    </source>
</reference>
<feature type="transmembrane region" description="Helical" evidence="1">
    <location>
        <begin position="21"/>
        <end position="45"/>
    </location>
</feature>
<evidence type="ECO:0000256" key="1">
    <source>
        <dbReference type="SAM" id="Phobius"/>
    </source>
</evidence>
<sequence length="176" mass="20339">MELPTFLLSFSILIPRTRSNILFASTFFLTRILLHIVLGIAYFHTPEKRPVSYILAAVFPLHANWFIGCIRGFIRRARSSTTTSSSTAASTPVRTRLYRLRTPGRRQLAIEQLYLLRGHSDSIRQQLYLLRGGSLRRIGEYRQRMRDYRRAVVTRLDRQGVFDWVGLNATPTPTRG</sequence>
<dbReference type="AlphaFoldDB" id="A0AAW0EC48"/>
<dbReference type="Proteomes" id="UP001383192">
    <property type="component" value="Unassembled WGS sequence"/>
</dbReference>
<evidence type="ECO:0000313" key="3">
    <source>
        <dbReference type="Proteomes" id="UP001383192"/>
    </source>
</evidence>
<keyword evidence="1" id="KW-0472">Membrane</keyword>
<keyword evidence="1" id="KW-0812">Transmembrane</keyword>
<organism evidence="2 3">
    <name type="scientific">Paramarasmius palmivorus</name>
    <dbReference type="NCBI Taxonomy" id="297713"/>
    <lineage>
        <taxon>Eukaryota</taxon>
        <taxon>Fungi</taxon>
        <taxon>Dikarya</taxon>
        <taxon>Basidiomycota</taxon>
        <taxon>Agaricomycotina</taxon>
        <taxon>Agaricomycetes</taxon>
        <taxon>Agaricomycetidae</taxon>
        <taxon>Agaricales</taxon>
        <taxon>Marasmiineae</taxon>
        <taxon>Marasmiaceae</taxon>
        <taxon>Paramarasmius</taxon>
    </lineage>
</organism>
<gene>
    <name evidence="2" type="ORF">VNI00_000199</name>
</gene>
<keyword evidence="1" id="KW-1133">Transmembrane helix</keyword>
<dbReference type="EMBL" id="JAYKXP010000001">
    <property type="protein sequence ID" value="KAK7062711.1"/>
    <property type="molecule type" value="Genomic_DNA"/>
</dbReference>
<protein>
    <submittedName>
        <fullName evidence="2">Uncharacterized protein</fullName>
    </submittedName>
</protein>
<evidence type="ECO:0000313" key="2">
    <source>
        <dbReference type="EMBL" id="KAK7062711.1"/>
    </source>
</evidence>
<comment type="caution">
    <text evidence="2">The sequence shown here is derived from an EMBL/GenBank/DDBJ whole genome shotgun (WGS) entry which is preliminary data.</text>
</comment>
<proteinExistence type="predicted"/>
<keyword evidence="3" id="KW-1185">Reference proteome</keyword>
<feature type="transmembrane region" description="Helical" evidence="1">
    <location>
        <begin position="51"/>
        <end position="74"/>
    </location>
</feature>
<name>A0AAW0EC48_9AGAR</name>
<accession>A0AAW0EC48</accession>